<dbReference type="PATRIC" id="fig|1075402.3.peg.633"/>
<organism evidence="2 3">
    <name type="scientific">Streptomyces oceani</name>
    <dbReference type="NCBI Taxonomy" id="1075402"/>
    <lineage>
        <taxon>Bacteria</taxon>
        <taxon>Bacillati</taxon>
        <taxon>Actinomycetota</taxon>
        <taxon>Actinomycetes</taxon>
        <taxon>Kitasatosporales</taxon>
        <taxon>Streptomycetaceae</taxon>
        <taxon>Streptomyces</taxon>
    </lineage>
</organism>
<feature type="transmembrane region" description="Helical" evidence="1">
    <location>
        <begin position="119"/>
        <end position="140"/>
    </location>
</feature>
<comment type="caution">
    <text evidence="2">The sequence shown here is derived from an EMBL/GenBank/DDBJ whole genome shotgun (WGS) entry which is preliminary data.</text>
</comment>
<keyword evidence="3" id="KW-1185">Reference proteome</keyword>
<feature type="transmembrane region" description="Helical" evidence="1">
    <location>
        <begin position="77"/>
        <end position="99"/>
    </location>
</feature>
<feature type="transmembrane region" description="Helical" evidence="1">
    <location>
        <begin position="44"/>
        <end position="65"/>
    </location>
</feature>
<evidence type="ECO:0000256" key="1">
    <source>
        <dbReference type="SAM" id="Phobius"/>
    </source>
</evidence>
<keyword evidence="1" id="KW-0472">Membrane</keyword>
<sequence length="168" mass="17891">MVTHVIVSVGWLGLTLCLLTLAIAGATSEASTTDEMAYRAMRTFSDWLLAPLALLTALSGLVLSLGTPWGLARHWWVWIKFVLTLALIAASLLALRGVIGHAADQVAAGAEVHAQDLVMGPAVSLTAYVFLTAISVLKPWGLTRHGQRKRDAELAARRAGRGTPERAA</sequence>
<dbReference type="Proteomes" id="UP000176101">
    <property type="component" value="Unassembled WGS sequence"/>
</dbReference>
<gene>
    <name evidence="2" type="ORF">AN216_22170</name>
</gene>
<name>A0A1E7JX17_9ACTN</name>
<dbReference type="EMBL" id="LJGU01000148">
    <property type="protein sequence ID" value="OEU96147.1"/>
    <property type="molecule type" value="Genomic_DNA"/>
</dbReference>
<dbReference type="STRING" id="1075402.AN216_22170"/>
<evidence type="ECO:0000313" key="3">
    <source>
        <dbReference type="Proteomes" id="UP000176101"/>
    </source>
</evidence>
<keyword evidence="1" id="KW-1133">Transmembrane helix</keyword>
<dbReference type="OrthoDB" id="8082651at2"/>
<reference evidence="2 3" key="1">
    <citation type="journal article" date="2016" name="Front. Microbiol.">
        <title>Comparative Genomics Analysis of Streptomyces Species Reveals Their Adaptation to the Marine Environment and Their Diversity at the Genomic Level.</title>
        <authorList>
            <person name="Tian X."/>
            <person name="Zhang Z."/>
            <person name="Yang T."/>
            <person name="Chen M."/>
            <person name="Li J."/>
            <person name="Chen F."/>
            <person name="Yang J."/>
            <person name="Li W."/>
            <person name="Zhang B."/>
            <person name="Zhang Z."/>
            <person name="Wu J."/>
            <person name="Zhang C."/>
            <person name="Long L."/>
            <person name="Xiao J."/>
        </authorList>
    </citation>
    <scope>NUCLEOTIDE SEQUENCE [LARGE SCALE GENOMIC DNA]</scope>
    <source>
        <strain evidence="2 3">SCSIO 02100</strain>
    </source>
</reference>
<keyword evidence="1" id="KW-0812">Transmembrane</keyword>
<dbReference type="AlphaFoldDB" id="A0A1E7JX17"/>
<evidence type="ECO:0008006" key="4">
    <source>
        <dbReference type="Google" id="ProtNLM"/>
    </source>
</evidence>
<protein>
    <recommendedName>
        <fullName evidence="4">DUF2269 domain-containing protein</fullName>
    </recommendedName>
</protein>
<accession>A0A1E7JX17</accession>
<proteinExistence type="predicted"/>
<evidence type="ECO:0000313" key="2">
    <source>
        <dbReference type="EMBL" id="OEU96147.1"/>
    </source>
</evidence>